<evidence type="ECO:0000313" key="2">
    <source>
        <dbReference type="EMBL" id="KAF1969428.1"/>
    </source>
</evidence>
<dbReference type="PANTHER" id="PTHR33840">
    <property type="match status" value="1"/>
</dbReference>
<evidence type="ECO:0000313" key="3">
    <source>
        <dbReference type="Proteomes" id="UP000800036"/>
    </source>
</evidence>
<dbReference type="PANTHER" id="PTHR33840:SF2">
    <property type="entry name" value="TLE1 PHOSPHOLIPASE DOMAIN-CONTAINING PROTEIN"/>
    <property type="match status" value="1"/>
</dbReference>
<name>A0A6A5UXN8_9PLEO</name>
<feature type="domain" description="T6SS Phospholipase effector Tle1-like catalytic" evidence="1">
    <location>
        <begin position="17"/>
        <end position="294"/>
    </location>
</feature>
<gene>
    <name evidence="2" type="ORF">BU23DRAFT_652823</name>
</gene>
<protein>
    <recommendedName>
        <fullName evidence="1">T6SS Phospholipase effector Tle1-like catalytic domain-containing protein</fullName>
    </recommendedName>
</protein>
<dbReference type="EMBL" id="ML976709">
    <property type="protein sequence ID" value="KAF1969428.1"/>
    <property type="molecule type" value="Genomic_DNA"/>
</dbReference>
<dbReference type="Pfam" id="PF09994">
    <property type="entry name" value="T6SS_Tle1-like_cat"/>
    <property type="match status" value="1"/>
</dbReference>
<dbReference type="Proteomes" id="UP000800036">
    <property type="component" value="Unassembled WGS sequence"/>
</dbReference>
<organism evidence="2 3">
    <name type="scientific">Bimuria novae-zelandiae CBS 107.79</name>
    <dbReference type="NCBI Taxonomy" id="1447943"/>
    <lineage>
        <taxon>Eukaryota</taxon>
        <taxon>Fungi</taxon>
        <taxon>Dikarya</taxon>
        <taxon>Ascomycota</taxon>
        <taxon>Pezizomycotina</taxon>
        <taxon>Dothideomycetes</taxon>
        <taxon>Pleosporomycetidae</taxon>
        <taxon>Pleosporales</taxon>
        <taxon>Massarineae</taxon>
        <taxon>Didymosphaeriaceae</taxon>
        <taxon>Bimuria</taxon>
    </lineage>
</organism>
<accession>A0A6A5UXN8</accession>
<evidence type="ECO:0000259" key="1">
    <source>
        <dbReference type="Pfam" id="PF09994"/>
    </source>
</evidence>
<proteinExistence type="predicted"/>
<sequence length="487" mass="55639">MAEEGHQSRKIVGTPDRLVLCFDGTGNKFLGSEADTNVVKIYQLLNRNAGNQFHYYQPGIGTYVVHQDSNSSTGNFWTQLKSKVLTAVDEAVGTSFVHHVLAGYRFVMRYYKEGDEIYVFGFSRGAYTARFLCEMLYSIGLLSRGNEEMVRHAWDTFSDYQRSRGNVPATKRDIDRLKYMEKFKTTFCRPQLEVRFLGLFDCVNSVSNFEVPFGAKNYNVIAEPPATHIRHAVSIHERRLKFKPALFHIDKNIKSDVKEMWFAGNHGDVGGGWGFSKTQRYLLSDAPLEWMINEVKSLSDCNLEWTERTIIKQHNTKELKKQGIWGLLFGKKRSAQEIRVETMQPHDMLAFGRGASWFKTLFWWILEILPIFSRLELENDVWVPRQWPPNLGALRDIPTEANIHPTVEAMYKAGVLSQEEMPVLGGTDPPIPTLPGAAAIFAARRKEIMKRMTLIGGGKGEREKELLVKPKSWDNMGLVNSRTWNGD</sequence>
<dbReference type="OrthoDB" id="3162439at2759"/>
<reference evidence="2" key="1">
    <citation type="journal article" date="2020" name="Stud. Mycol.">
        <title>101 Dothideomycetes genomes: a test case for predicting lifestyles and emergence of pathogens.</title>
        <authorList>
            <person name="Haridas S."/>
            <person name="Albert R."/>
            <person name="Binder M."/>
            <person name="Bloem J."/>
            <person name="Labutti K."/>
            <person name="Salamov A."/>
            <person name="Andreopoulos B."/>
            <person name="Baker S."/>
            <person name="Barry K."/>
            <person name="Bills G."/>
            <person name="Bluhm B."/>
            <person name="Cannon C."/>
            <person name="Castanera R."/>
            <person name="Culley D."/>
            <person name="Daum C."/>
            <person name="Ezra D."/>
            <person name="Gonzalez J."/>
            <person name="Henrissat B."/>
            <person name="Kuo A."/>
            <person name="Liang C."/>
            <person name="Lipzen A."/>
            <person name="Lutzoni F."/>
            <person name="Magnuson J."/>
            <person name="Mondo S."/>
            <person name="Nolan M."/>
            <person name="Ohm R."/>
            <person name="Pangilinan J."/>
            <person name="Park H.-J."/>
            <person name="Ramirez L."/>
            <person name="Alfaro M."/>
            <person name="Sun H."/>
            <person name="Tritt A."/>
            <person name="Yoshinaga Y."/>
            <person name="Zwiers L.-H."/>
            <person name="Turgeon B."/>
            <person name="Goodwin S."/>
            <person name="Spatafora J."/>
            <person name="Crous P."/>
            <person name="Grigoriev I."/>
        </authorList>
    </citation>
    <scope>NUCLEOTIDE SEQUENCE</scope>
    <source>
        <strain evidence="2">CBS 107.79</strain>
    </source>
</reference>
<dbReference type="AlphaFoldDB" id="A0A6A5UXN8"/>
<keyword evidence="3" id="KW-1185">Reference proteome</keyword>
<dbReference type="InterPro" id="IPR018712">
    <property type="entry name" value="Tle1-like_cat"/>
</dbReference>